<evidence type="ECO:0000256" key="1">
    <source>
        <dbReference type="ARBA" id="ARBA00001968"/>
    </source>
</evidence>
<keyword evidence="4 9" id="KW-0378">Hydrolase</keyword>
<comment type="similarity">
    <text evidence="5">Belongs to the YicC/YloC family.</text>
</comment>
<dbReference type="RefSeq" id="WP_368374160.1">
    <property type="nucleotide sequence ID" value="NZ_JBFRYB010000001.1"/>
</dbReference>
<keyword evidence="3" id="KW-0255">Endonuclease</keyword>
<name>A0ABV3TSC7_9GAMM</name>
<dbReference type="Pfam" id="PF08340">
    <property type="entry name" value="YicC-like_C"/>
    <property type="match status" value="1"/>
</dbReference>
<feature type="coiled-coil region" evidence="6">
    <location>
        <begin position="247"/>
        <end position="283"/>
    </location>
</feature>
<dbReference type="Proteomes" id="UP001557484">
    <property type="component" value="Unassembled WGS sequence"/>
</dbReference>
<feature type="domain" description="Endoribonuclease YicC-like N-terminal" evidence="7">
    <location>
        <begin position="4"/>
        <end position="154"/>
    </location>
</feature>
<evidence type="ECO:0000256" key="4">
    <source>
        <dbReference type="ARBA" id="ARBA00022801"/>
    </source>
</evidence>
<dbReference type="InterPro" id="IPR013551">
    <property type="entry name" value="YicC-like_C"/>
</dbReference>
<evidence type="ECO:0000256" key="3">
    <source>
        <dbReference type="ARBA" id="ARBA00022759"/>
    </source>
</evidence>
<protein>
    <submittedName>
        <fullName evidence="9">YicC/YloC family endoribonuclease</fullName>
        <ecNumber evidence="9">3.1.-.-</ecNumber>
    </submittedName>
</protein>
<evidence type="ECO:0000259" key="8">
    <source>
        <dbReference type="Pfam" id="PF08340"/>
    </source>
</evidence>
<keyword evidence="10" id="KW-1185">Reference proteome</keyword>
<organism evidence="9 10">
    <name type="scientific">Zhongshania arctica</name>
    <dbReference type="NCBI Taxonomy" id="3238302"/>
    <lineage>
        <taxon>Bacteria</taxon>
        <taxon>Pseudomonadati</taxon>
        <taxon>Pseudomonadota</taxon>
        <taxon>Gammaproteobacteria</taxon>
        <taxon>Cellvibrionales</taxon>
        <taxon>Spongiibacteraceae</taxon>
        <taxon>Zhongshania</taxon>
    </lineage>
</organism>
<dbReference type="GO" id="GO:0016787">
    <property type="term" value="F:hydrolase activity"/>
    <property type="evidence" value="ECO:0007669"/>
    <property type="project" value="UniProtKB-KW"/>
</dbReference>
<keyword evidence="2" id="KW-0540">Nuclease</keyword>
<comment type="caution">
    <text evidence="9">The sequence shown here is derived from an EMBL/GenBank/DDBJ whole genome shotgun (WGS) entry which is preliminary data.</text>
</comment>
<evidence type="ECO:0000313" key="9">
    <source>
        <dbReference type="EMBL" id="MEX1664034.1"/>
    </source>
</evidence>
<dbReference type="InterPro" id="IPR013527">
    <property type="entry name" value="YicC-like_N"/>
</dbReference>
<dbReference type="InterPro" id="IPR005229">
    <property type="entry name" value="YicC/YloC-like"/>
</dbReference>
<comment type="cofactor">
    <cofactor evidence="1">
        <name>a divalent metal cation</name>
        <dbReference type="ChEBI" id="CHEBI:60240"/>
    </cofactor>
</comment>
<sequence length="288" mass="32822">MTTSSMTAFAHQRFDYPWGSVTWELRSVNHRYLELSFKLPENWRQLEPSLRDALRSKLQRGKVECALRVQQHSQQQDLQLNDELANQILTAANGLKTHIAHTAPINVLELLRWPGVLEPQTLDNDAISKQLVDGFNTALDEHIATRQREGSALAQLIEQRLDTIGDIVTDIRSKMPSIVIAQRDKLQQRLAELKVELDPNRLEAEIALIAQKADVDEELDRLDTHVKEVRRVIKKGGASGRRLDFFMQELNREANTLSSKAVVAESTQAAVELKVLIEQMREQIQNIE</sequence>
<gene>
    <name evidence="9" type="ORF">AB4875_00975</name>
</gene>
<dbReference type="EMBL" id="JBFRYB010000001">
    <property type="protein sequence ID" value="MEX1664034.1"/>
    <property type="molecule type" value="Genomic_DNA"/>
</dbReference>
<accession>A0ABV3TSC7</accession>
<dbReference type="Pfam" id="PF03755">
    <property type="entry name" value="YicC-like_N"/>
    <property type="match status" value="1"/>
</dbReference>
<dbReference type="NCBIfam" id="TIGR00255">
    <property type="entry name" value="YicC/YloC family endoribonuclease"/>
    <property type="match status" value="1"/>
</dbReference>
<evidence type="ECO:0000313" key="10">
    <source>
        <dbReference type="Proteomes" id="UP001557484"/>
    </source>
</evidence>
<reference evidence="9 10" key="1">
    <citation type="journal article" date="2011" name="Int. J. Syst. Evol. Microbiol.">
        <title>Zhongshania antarctica gen. nov., sp. nov. and Zhongshania guokunii sp. nov., gammaproteobacteria respectively isolated from coastal attached (fast) ice and surface seawater of the Antarctic.</title>
        <authorList>
            <person name="Li H.J."/>
            <person name="Zhang X.Y."/>
            <person name="Chen C.X."/>
            <person name="Zhang Y.J."/>
            <person name="Gao Z.M."/>
            <person name="Yu Y."/>
            <person name="Chen X.L."/>
            <person name="Chen B."/>
            <person name="Zhang Y.Z."/>
        </authorList>
    </citation>
    <scope>NUCLEOTIDE SEQUENCE [LARGE SCALE GENOMIC DNA]</scope>
    <source>
        <strain evidence="9 10">R06B22</strain>
    </source>
</reference>
<proteinExistence type="inferred from homology"/>
<evidence type="ECO:0000256" key="2">
    <source>
        <dbReference type="ARBA" id="ARBA00022722"/>
    </source>
</evidence>
<evidence type="ECO:0000256" key="6">
    <source>
        <dbReference type="SAM" id="Coils"/>
    </source>
</evidence>
<dbReference type="EC" id="3.1.-.-" evidence="9"/>
<keyword evidence="6" id="KW-0175">Coiled coil</keyword>
<evidence type="ECO:0000256" key="5">
    <source>
        <dbReference type="ARBA" id="ARBA00035648"/>
    </source>
</evidence>
<feature type="domain" description="Endoribonuclease YicC-like C-terminal" evidence="8">
    <location>
        <begin position="171"/>
        <end position="288"/>
    </location>
</feature>
<evidence type="ECO:0000259" key="7">
    <source>
        <dbReference type="Pfam" id="PF03755"/>
    </source>
</evidence>
<dbReference type="PANTHER" id="PTHR30636">
    <property type="entry name" value="UPF0701 PROTEIN YICC"/>
    <property type="match status" value="1"/>
</dbReference>
<dbReference type="PANTHER" id="PTHR30636:SF3">
    <property type="entry name" value="UPF0701 PROTEIN YICC"/>
    <property type="match status" value="1"/>
</dbReference>